<protein>
    <submittedName>
        <fullName evidence="2">Uncharacterized protein</fullName>
    </submittedName>
</protein>
<reference evidence="2" key="2">
    <citation type="submission" date="2025-09" db="UniProtKB">
        <authorList>
            <consortium name="Ensembl"/>
        </authorList>
    </citation>
    <scope>IDENTIFICATION</scope>
</reference>
<feature type="region of interest" description="Disordered" evidence="1">
    <location>
        <begin position="1"/>
        <end position="134"/>
    </location>
</feature>
<evidence type="ECO:0000256" key="1">
    <source>
        <dbReference type="SAM" id="MobiDB-lite"/>
    </source>
</evidence>
<feature type="compositionally biased region" description="Basic and acidic residues" evidence="1">
    <location>
        <begin position="60"/>
        <end position="88"/>
    </location>
</feature>
<dbReference type="Ensembl" id="ENSPMAT00000006737.1">
    <property type="protein sequence ID" value="ENSPMAP00000006707.1"/>
    <property type="gene ID" value="ENSPMAG00000006083.1"/>
</dbReference>
<organism evidence="2">
    <name type="scientific">Petromyzon marinus</name>
    <name type="common">Sea lamprey</name>
    <dbReference type="NCBI Taxonomy" id="7757"/>
    <lineage>
        <taxon>Eukaryota</taxon>
        <taxon>Metazoa</taxon>
        <taxon>Chordata</taxon>
        <taxon>Craniata</taxon>
        <taxon>Vertebrata</taxon>
        <taxon>Cyclostomata</taxon>
        <taxon>Hyperoartia</taxon>
        <taxon>Petromyzontiformes</taxon>
        <taxon>Petromyzontidae</taxon>
        <taxon>Petromyzon</taxon>
    </lineage>
</organism>
<feature type="compositionally biased region" description="Acidic residues" evidence="1">
    <location>
        <begin position="236"/>
        <end position="253"/>
    </location>
</feature>
<sequence length="319" mass="36298">PPQQPELDTEPRLSPAPQDVTAEPVEKFTPDNVPGWSSPEIVTVKSGVEEPEPLTLSLKAPDDAAVTREERSDEITQKERSEVSEKVMTDSVMASWPSDKDVKRRVEEVNRSRSRKEMKREEVMVELSEEQRKMREEVKLGVEEAMSLMMGRKADELDGMRSEEEKIAQPERPEKTELEETAEATEREESVVAGDAETRNGAEWVEVDSDSEAAYGDLSLKESSIVEEKEALSPAEADDIADEETEKEEEEDASAEKDPFVYRADTTRSLIVEDEEEDEETTRRQHRHKLQIDFPRTVTMQVEEKDDEEKEAGVTRCVR</sequence>
<dbReference type="HOGENOM" id="CLU_873026_0_0_1"/>
<feature type="compositionally biased region" description="Basic and acidic residues" evidence="1">
    <location>
        <begin position="98"/>
        <end position="111"/>
    </location>
</feature>
<feature type="compositionally biased region" description="Basic and acidic residues" evidence="1">
    <location>
        <begin position="152"/>
        <end position="200"/>
    </location>
</feature>
<evidence type="ECO:0000313" key="2">
    <source>
        <dbReference type="Ensembl" id="ENSPMAP00000006707.1"/>
    </source>
</evidence>
<dbReference type="AlphaFoldDB" id="S4RNC1"/>
<feature type="region of interest" description="Disordered" evidence="1">
    <location>
        <begin position="152"/>
        <end position="292"/>
    </location>
</feature>
<accession>S4RNC1</accession>
<feature type="compositionally biased region" description="Basic and acidic residues" evidence="1">
    <location>
        <begin position="118"/>
        <end position="134"/>
    </location>
</feature>
<reference evidence="2" key="1">
    <citation type="submission" date="2025-08" db="UniProtKB">
        <authorList>
            <consortium name="Ensembl"/>
        </authorList>
    </citation>
    <scope>IDENTIFICATION</scope>
</reference>
<name>S4RNC1_PETMA</name>
<proteinExistence type="predicted"/>